<dbReference type="EMBL" id="JAWDGP010004170">
    <property type="protein sequence ID" value="KAK3767098.1"/>
    <property type="molecule type" value="Genomic_DNA"/>
</dbReference>
<comment type="caution">
    <text evidence="2">The sequence shown here is derived from an EMBL/GenBank/DDBJ whole genome shotgun (WGS) entry which is preliminary data.</text>
</comment>
<dbReference type="Proteomes" id="UP001283361">
    <property type="component" value="Unassembled WGS sequence"/>
</dbReference>
<evidence type="ECO:0000313" key="3">
    <source>
        <dbReference type="Proteomes" id="UP001283361"/>
    </source>
</evidence>
<keyword evidence="1" id="KW-0732">Signal</keyword>
<keyword evidence="3" id="KW-1185">Reference proteome</keyword>
<gene>
    <name evidence="2" type="ORF">RRG08_017972</name>
</gene>
<evidence type="ECO:0000256" key="1">
    <source>
        <dbReference type="SAM" id="SignalP"/>
    </source>
</evidence>
<feature type="signal peptide" evidence="1">
    <location>
        <begin position="1"/>
        <end position="19"/>
    </location>
</feature>
<name>A0AAE1DF32_9GAST</name>
<protein>
    <submittedName>
        <fullName evidence="2">Uncharacterized protein</fullName>
    </submittedName>
</protein>
<proteinExistence type="predicted"/>
<accession>A0AAE1DF32</accession>
<feature type="chain" id="PRO_5041899281" evidence="1">
    <location>
        <begin position="20"/>
        <end position="76"/>
    </location>
</feature>
<organism evidence="2 3">
    <name type="scientific">Elysia crispata</name>
    <name type="common">lettuce slug</name>
    <dbReference type="NCBI Taxonomy" id="231223"/>
    <lineage>
        <taxon>Eukaryota</taxon>
        <taxon>Metazoa</taxon>
        <taxon>Spiralia</taxon>
        <taxon>Lophotrochozoa</taxon>
        <taxon>Mollusca</taxon>
        <taxon>Gastropoda</taxon>
        <taxon>Heterobranchia</taxon>
        <taxon>Euthyneura</taxon>
        <taxon>Panpulmonata</taxon>
        <taxon>Sacoglossa</taxon>
        <taxon>Placobranchoidea</taxon>
        <taxon>Plakobranchidae</taxon>
        <taxon>Elysia</taxon>
    </lineage>
</organism>
<sequence>MKVLAAALCLSLLVALTFAQTSQTNDLVATCSQFCNQTCDFAKQVASLFAIFLGPFIDTADTMCRQTCGFVCGFLG</sequence>
<evidence type="ECO:0000313" key="2">
    <source>
        <dbReference type="EMBL" id="KAK3767098.1"/>
    </source>
</evidence>
<reference evidence="2" key="1">
    <citation type="journal article" date="2023" name="G3 (Bethesda)">
        <title>A reference genome for the long-term kleptoplast-retaining sea slug Elysia crispata morphotype clarki.</title>
        <authorList>
            <person name="Eastman K.E."/>
            <person name="Pendleton A.L."/>
            <person name="Shaikh M.A."/>
            <person name="Suttiyut T."/>
            <person name="Ogas R."/>
            <person name="Tomko P."/>
            <person name="Gavelis G."/>
            <person name="Widhalm J.R."/>
            <person name="Wisecaver J.H."/>
        </authorList>
    </citation>
    <scope>NUCLEOTIDE SEQUENCE</scope>
    <source>
        <strain evidence="2">ECLA1</strain>
    </source>
</reference>
<dbReference type="AlphaFoldDB" id="A0AAE1DF32"/>